<protein>
    <submittedName>
        <fullName evidence="2">Uncharacterized protein</fullName>
    </submittedName>
</protein>
<accession>A0A419RR28</accession>
<organism evidence="2 3">
    <name type="scientific">Aurantiacibacter aquimixticola</name>
    <dbReference type="NCBI Taxonomy" id="1958945"/>
    <lineage>
        <taxon>Bacteria</taxon>
        <taxon>Pseudomonadati</taxon>
        <taxon>Pseudomonadota</taxon>
        <taxon>Alphaproteobacteria</taxon>
        <taxon>Sphingomonadales</taxon>
        <taxon>Erythrobacteraceae</taxon>
        <taxon>Aurantiacibacter</taxon>
    </lineage>
</organism>
<feature type="transmembrane region" description="Helical" evidence="1">
    <location>
        <begin position="61"/>
        <end position="82"/>
    </location>
</feature>
<keyword evidence="1" id="KW-0812">Transmembrane</keyword>
<dbReference type="AlphaFoldDB" id="A0A419RR28"/>
<feature type="transmembrane region" description="Helical" evidence="1">
    <location>
        <begin position="89"/>
        <end position="108"/>
    </location>
</feature>
<keyword evidence="1" id="KW-1133">Transmembrane helix</keyword>
<dbReference type="OrthoDB" id="7432933at2"/>
<gene>
    <name evidence="2" type="ORF">D6201_01685</name>
</gene>
<feature type="transmembrane region" description="Helical" evidence="1">
    <location>
        <begin position="12"/>
        <end position="29"/>
    </location>
</feature>
<sequence length="156" mass="17532">MAESELQSQQLLRRLAQAGIAVFLLISAFDIHRWRVDRWQLFDEAFADLANAVFGQGYEPWWLYLIAFPVVGVNFGCMVQIWRGRTRGILWPFVGSAALIALVPLIAWQTVGYAMIWERILTALGYFIGGAIAVLLYLGLDRPDTAARDGAKLESE</sequence>
<comment type="caution">
    <text evidence="2">The sequence shown here is derived from an EMBL/GenBank/DDBJ whole genome shotgun (WGS) entry which is preliminary data.</text>
</comment>
<evidence type="ECO:0000313" key="2">
    <source>
        <dbReference type="EMBL" id="RJY08238.1"/>
    </source>
</evidence>
<evidence type="ECO:0000313" key="3">
    <source>
        <dbReference type="Proteomes" id="UP000285232"/>
    </source>
</evidence>
<keyword evidence="3" id="KW-1185">Reference proteome</keyword>
<feature type="transmembrane region" description="Helical" evidence="1">
    <location>
        <begin position="120"/>
        <end position="140"/>
    </location>
</feature>
<dbReference type="Proteomes" id="UP000285232">
    <property type="component" value="Unassembled WGS sequence"/>
</dbReference>
<evidence type="ECO:0000256" key="1">
    <source>
        <dbReference type="SAM" id="Phobius"/>
    </source>
</evidence>
<dbReference type="RefSeq" id="WP_120047126.1">
    <property type="nucleotide sequence ID" value="NZ_RAHX01000001.1"/>
</dbReference>
<name>A0A419RR28_9SPHN</name>
<dbReference type="EMBL" id="RAHX01000001">
    <property type="protein sequence ID" value="RJY08238.1"/>
    <property type="molecule type" value="Genomic_DNA"/>
</dbReference>
<proteinExistence type="predicted"/>
<keyword evidence="1" id="KW-0472">Membrane</keyword>
<reference evidence="2 3" key="1">
    <citation type="journal article" date="2017" name="Int. J. Syst. Evol. Microbiol.">
        <title>Erythrobacter aquimixticola sp. nov., isolated from the junction between the ocean and a freshwater spring.</title>
        <authorList>
            <person name="Park S."/>
            <person name="Jung Y.T."/>
            <person name="Choi S.J."/>
            <person name="Yoon J.H."/>
        </authorList>
    </citation>
    <scope>NUCLEOTIDE SEQUENCE [LARGE SCALE GENOMIC DNA]</scope>
    <source>
        <strain evidence="2 3">JSSK-14</strain>
    </source>
</reference>